<feature type="transmembrane region" description="Helical" evidence="1">
    <location>
        <begin position="6"/>
        <end position="29"/>
    </location>
</feature>
<comment type="caution">
    <text evidence="2">The sequence shown here is derived from an EMBL/GenBank/DDBJ whole genome shotgun (WGS) entry which is preliminary data.</text>
</comment>
<name>A0A2W5KQ26_ANCNO</name>
<protein>
    <submittedName>
        <fullName evidence="2">Uncharacterized protein</fullName>
    </submittedName>
</protein>
<keyword evidence="1" id="KW-1133">Transmembrane helix</keyword>
<organism evidence="2 3">
    <name type="scientific">Ancylobacter novellus</name>
    <name type="common">Thiobacillus novellus</name>
    <dbReference type="NCBI Taxonomy" id="921"/>
    <lineage>
        <taxon>Bacteria</taxon>
        <taxon>Pseudomonadati</taxon>
        <taxon>Pseudomonadota</taxon>
        <taxon>Alphaproteobacteria</taxon>
        <taxon>Hyphomicrobiales</taxon>
        <taxon>Xanthobacteraceae</taxon>
        <taxon>Ancylobacter</taxon>
    </lineage>
</organism>
<evidence type="ECO:0000256" key="1">
    <source>
        <dbReference type="SAM" id="Phobius"/>
    </source>
</evidence>
<dbReference type="AlphaFoldDB" id="A0A2W5KQ26"/>
<keyword evidence="1" id="KW-0812">Transmembrane</keyword>
<sequence>MWSHPIARAALLTVAIKIVVVVTAGWLVFGPQRLRVDPPKAEARLLSDGPVTPLPGPTQ</sequence>
<gene>
    <name evidence="2" type="ORF">DI565_02150</name>
</gene>
<reference evidence="2 3" key="1">
    <citation type="submission" date="2017-08" db="EMBL/GenBank/DDBJ databases">
        <title>Infants hospitalized years apart are colonized by the same room-sourced microbial strains.</title>
        <authorList>
            <person name="Brooks B."/>
            <person name="Olm M.R."/>
            <person name="Firek B.A."/>
            <person name="Baker R."/>
            <person name="Thomas B.C."/>
            <person name="Morowitz M.J."/>
            <person name="Banfield J.F."/>
        </authorList>
    </citation>
    <scope>NUCLEOTIDE SEQUENCE [LARGE SCALE GENOMIC DNA]</scope>
    <source>
        <strain evidence="2">S2_005_003_R2_43</strain>
    </source>
</reference>
<dbReference type="Proteomes" id="UP000249577">
    <property type="component" value="Unassembled WGS sequence"/>
</dbReference>
<dbReference type="EMBL" id="QFPN01000001">
    <property type="protein sequence ID" value="PZQ19202.1"/>
    <property type="molecule type" value="Genomic_DNA"/>
</dbReference>
<proteinExistence type="predicted"/>
<evidence type="ECO:0000313" key="2">
    <source>
        <dbReference type="EMBL" id="PZQ19202.1"/>
    </source>
</evidence>
<keyword evidence="1" id="KW-0472">Membrane</keyword>
<evidence type="ECO:0000313" key="3">
    <source>
        <dbReference type="Proteomes" id="UP000249577"/>
    </source>
</evidence>
<accession>A0A2W5KQ26</accession>